<dbReference type="RefSeq" id="WP_098153795.1">
    <property type="nucleotide sequence ID" value="NZ_CADEQH010000019.1"/>
</dbReference>
<evidence type="ECO:0008006" key="4">
    <source>
        <dbReference type="Google" id="ProtNLM"/>
    </source>
</evidence>
<name>A0A2A7S1P8_BURGA</name>
<dbReference type="EMBL" id="PDDY01000004">
    <property type="protein sequence ID" value="PEH37466.1"/>
    <property type="molecule type" value="Genomic_DNA"/>
</dbReference>
<protein>
    <recommendedName>
        <fullName evidence="4">DUF3106 domain-containing protein</fullName>
    </recommendedName>
</protein>
<reference evidence="3" key="1">
    <citation type="submission" date="2017-09" db="EMBL/GenBank/DDBJ databases">
        <title>FDA dAtabase for Regulatory Grade micrObial Sequences (FDA-ARGOS): Supporting development and validation of Infectious Disease Dx tests.</title>
        <authorList>
            <person name="Minogue T."/>
            <person name="Wolcott M."/>
            <person name="Wasieloski L."/>
            <person name="Aguilar W."/>
            <person name="Moore D."/>
            <person name="Tallon L."/>
            <person name="Sadzewicz L."/>
            <person name="Ott S."/>
            <person name="Zhao X."/>
            <person name="Nagaraj S."/>
            <person name="Vavikolanu K."/>
            <person name="Aluvathingal J."/>
            <person name="Nadendla S."/>
            <person name="Sichtig H."/>
        </authorList>
    </citation>
    <scope>NUCLEOTIDE SEQUENCE [LARGE SCALE GENOMIC DNA]</scope>
    <source>
        <strain evidence="3">FDAARGOS_390</strain>
    </source>
</reference>
<evidence type="ECO:0000256" key="1">
    <source>
        <dbReference type="SAM" id="MobiDB-lite"/>
    </source>
</evidence>
<dbReference type="Proteomes" id="UP000220629">
    <property type="component" value="Unassembled WGS sequence"/>
</dbReference>
<dbReference type="AlphaFoldDB" id="A0A2A7S1P8"/>
<dbReference type="Pfam" id="PF11304">
    <property type="entry name" value="DUF3106"/>
    <property type="match status" value="1"/>
</dbReference>
<dbReference type="InterPro" id="IPR021455">
    <property type="entry name" value="DUF3106"/>
</dbReference>
<proteinExistence type="predicted"/>
<organism evidence="2 3">
    <name type="scientific">Burkholderia gladioli</name>
    <name type="common">Pseudomonas marginata</name>
    <name type="synonym">Phytomonas marginata</name>
    <dbReference type="NCBI Taxonomy" id="28095"/>
    <lineage>
        <taxon>Bacteria</taxon>
        <taxon>Pseudomonadati</taxon>
        <taxon>Pseudomonadota</taxon>
        <taxon>Betaproteobacteria</taxon>
        <taxon>Burkholderiales</taxon>
        <taxon>Burkholderiaceae</taxon>
        <taxon>Burkholderia</taxon>
    </lineage>
</organism>
<sequence length="256" mass="27707">MQKRGLAIFFGSVIALVVAYAATYPRFFETPAPIAAAPVAASGTTPPAQPAVSLSLPNAFPTLAPASPLSWARLSAQQHEALAPFERQWDGFSDARKRKWLRIAARFPKMSPEEQKRLHERMTQWANMTAEERRVARENYQASQDLPAQARERAWKDYQKLSPEQKAKLAAAERRRRPTVVSAPPSGKSDRDINRLVNAHDHPANAPAKPLTPLTTPPAEAGASAAVPTTAASGTVQPPTPLPVSPADAPSIFKGS</sequence>
<gene>
    <name evidence="2" type="ORF">CRM94_23295</name>
</gene>
<feature type="compositionally biased region" description="Basic and acidic residues" evidence="1">
    <location>
        <begin position="188"/>
        <end position="203"/>
    </location>
</feature>
<evidence type="ECO:0000313" key="3">
    <source>
        <dbReference type="Proteomes" id="UP000220629"/>
    </source>
</evidence>
<feature type="region of interest" description="Disordered" evidence="1">
    <location>
        <begin position="166"/>
        <end position="256"/>
    </location>
</feature>
<comment type="caution">
    <text evidence="2">The sequence shown here is derived from an EMBL/GenBank/DDBJ whole genome shotgun (WGS) entry which is preliminary data.</text>
</comment>
<accession>A0A2A7S1P8</accession>
<evidence type="ECO:0000313" key="2">
    <source>
        <dbReference type="EMBL" id="PEH37466.1"/>
    </source>
</evidence>
<feature type="compositionally biased region" description="Low complexity" evidence="1">
    <location>
        <begin position="204"/>
        <end position="236"/>
    </location>
</feature>